<dbReference type="OrthoDB" id="9809583at2"/>
<dbReference type="EMBL" id="QJJR01000007">
    <property type="protein sequence ID" value="PXW90955.1"/>
    <property type="molecule type" value="Genomic_DNA"/>
</dbReference>
<dbReference type="Gene3D" id="2.60.120.260">
    <property type="entry name" value="Galactose-binding domain-like"/>
    <property type="match status" value="4"/>
</dbReference>
<dbReference type="PANTHER" id="PTHR10963">
    <property type="entry name" value="GLYCOSYL HYDROLASE-RELATED"/>
    <property type="match status" value="1"/>
</dbReference>
<dbReference type="CDD" id="cd08023">
    <property type="entry name" value="GH16_laminarinase_like"/>
    <property type="match status" value="1"/>
</dbReference>
<dbReference type="AlphaFoldDB" id="A0A2V3WFG4"/>
<keyword evidence="4" id="KW-0472">Membrane</keyword>
<dbReference type="InterPro" id="IPR003305">
    <property type="entry name" value="CenC_carb-bd"/>
</dbReference>
<dbReference type="RefSeq" id="WP_110251516.1">
    <property type="nucleotide sequence ID" value="NZ_QJJR01000007.1"/>
</dbReference>
<organism evidence="6 7">
    <name type="scientific">Streptohalobacillus salinus</name>
    <dbReference type="NCBI Taxonomy" id="621096"/>
    <lineage>
        <taxon>Bacteria</taxon>
        <taxon>Bacillati</taxon>
        <taxon>Bacillota</taxon>
        <taxon>Bacilli</taxon>
        <taxon>Bacillales</taxon>
        <taxon>Bacillaceae</taxon>
        <taxon>Streptohalobacillus</taxon>
    </lineage>
</organism>
<dbReference type="GO" id="GO:0004553">
    <property type="term" value="F:hydrolase activity, hydrolyzing O-glycosyl compounds"/>
    <property type="evidence" value="ECO:0007669"/>
    <property type="project" value="InterPro"/>
</dbReference>
<dbReference type="PROSITE" id="PS51762">
    <property type="entry name" value="GH16_2"/>
    <property type="match status" value="1"/>
</dbReference>
<dbReference type="Pfam" id="PF02018">
    <property type="entry name" value="CBM_4_9"/>
    <property type="match status" value="4"/>
</dbReference>
<comment type="similarity">
    <text evidence="1">Belongs to the glycosyl hydrolase 16 family.</text>
</comment>
<evidence type="ECO:0000256" key="2">
    <source>
        <dbReference type="ARBA" id="ARBA00022801"/>
    </source>
</evidence>
<dbReference type="GO" id="GO:0005975">
    <property type="term" value="P:carbohydrate metabolic process"/>
    <property type="evidence" value="ECO:0007669"/>
    <property type="project" value="InterPro"/>
</dbReference>
<feature type="compositionally biased region" description="Low complexity" evidence="3">
    <location>
        <begin position="1139"/>
        <end position="1180"/>
    </location>
</feature>
<dbReference type="SUPFAM" id="SSF49899">
    <property type="entry name" value="Concanavalin A-like lectins/glucanases"/>
    <property type="match status" value="1"/>
</dbReference>
<dbReference type="InterPro" id="IPR013320">
    <property type="entry name" value="ConA-like_dom_sf"/>
</dbReference>
<sequence>MMTRYTKAVFAILITLLMVYGLTPTEQTEAAGEWQLTFEDNFDGTTLDTNKWNYDTGNGFYDGDTFISGWGNEELEYYQEDNVRLEDGQLIIEGKEESVTDETGTYDYTSGKIHTKGKFSQTYGRFEAKMSLPAGQGYWPAFWMMPENDVYGTWAASGEIDIMENSGSHPNKIGGAIHYGAKWPNNTYTAKDYLFPAGQDITDMNVYAVEWEPGEIRWYVNDQLFQTLNNWSTTDEDLATKYAYPAPFDQDFYMILNLAIGGWYGGAPDDTTTFPGEMVVDYVRVYERAGENYPAPTEPEFEAEPLPEGEKAAIDGNYVYDPTYAEGFTNLKTNDDVSQHWTERDWNFLHLEDFGGDGSVSVDTIDGVPFAKVDIANPGNQTYSIQMIQNVTVGKGRWYKLSFDAKSTEDRDINIKIGGGADRGYVAYSPNANYALSDTVESHDVVFQMQQDSDTRARLEFNLGTNVQPVWIGNVALEEVEPVDVFNENDPKKPLPNGNHVYNGTFDLGKINRMTYWTFDVLSGHATGAVNEATRMFTASITDGGTKADDLQLHQTGLDLRANDEYALTFDAKATATRTISVAVMNDASDITYLENQSVELTETVDTKTVNFTMPDVSDNQGKLVFLLGGDDPAVTIDNVFLKRITNNSAALTVEEAFPLTNGTFNLGLDKWSIHNQGDHEPSSEASVSVVDGKFVANVMDNGTEPWHIMLMQNDLTLLGDHRYELMFDVSSTLERQIDVSIENASYHRYFSEIITVGPETETFSYQFDMTKTDTVGLKYLLGAIAGAANLDAHEVTIDNVRLEVVGEREKKFLLSNPDFDHGLTDWTEHVQGVYGDNSSDATFTVEDKMVKASVSDTGENPWDISFSQEGKTVEAGKTYLVQFDAYATTNRKIELVVDNGAPSYHRYLSEEIDLTNNFDTYSFEMTMEAADVVGLKFLMGAIGEVANSHDIFIDNVRFEEVGVREYLYGSDILAVTDQAVEAVGENDALTISFVDQEYMKTVTLTANQLEALKAKNATIIVKRKDVMVEIPSANLSGDTTIEVVPNEASDLTYTNEALSEIYTFSITANGEAMTAFEAAVKLSFLVDHADMNPANLAVYYFNPETKMWENVEGSYEDGYVSTDVTHFSTYAVFSETTFDTTGDNSTGDNTTGDNLSGDDTTGDNTTGNNSTGDDTTGDNPTEDNTTDEDKEVGAVLPDTATPLYNLLVLGLILLLVGSGVYVYSKRLI</sequence>
<gene>
    <name evidence="6" type="ORF">DES38_10787</name>
</gene>
<dbReference type="SUPFAM" id="SSF49785">
    <property type="entry name" value="Galactose-binding domain-like"/>
    <property type="match status" value="4"/>
</dbReference>
<evidence type="ECO:0000256" key="1">
    <source>
        <dbReference type="ARBA" id="ARBA00006865"/>
    </source>
</evidence>
<evidence type="ECO:0000256" key="4">
    <source>
        <dbReference type="SAM" id="Phobius"/>
    </source>
</evidence>
<feature type="compositionally biased region" description="Acidic residues" evidence="3">
    <location>
        <begin position="1181"/>
        <end position="1191"/>
    </location>
</feature>
<evidence type="ECO:0000256" key="3">
    <source>
        <dbReference type="SAM" id="MobiDB-lite"/>
    </source>
</evidence>
<keyword evidence="4" id="KW-1133">Transmembrane helix</keyword>
<dbReference type="PANTHER" id="PTHR10963:SF55">
    <property type="entry name" value="GLYCOSIDE HYDROLASE FAMILY 16 PROTEIN"/>
    <property type="match status" value="1"/>
</dbReference>
<comment type="caution">
    <text evidence="6">The sequence shown here is derived from an EMBL/GenBank/DDBJ whole genome shotgun (WGS) entry which is preliminary data.</text>
</comment>
<keyword evidence="2" id="KW-0378">Hydrolase</keyword>
<dbReference type="Gene3D" id="2.60.120.200">
    <property type="match status" value="1"/>
</dbReference>
<keyword evidence="4" id="KW-0812">Transmembrane</keyword>
<dbReference type="Pfam" id="PF00722">
    <property type="entry name" value="Glyco_hydro_16"/>
    <property type="match status" value="1"/>
</dbReference>
<dbReference type="InterPro" id="IPR050546">
    <property type="entry name" value="Glycosyl_Hydrlase_16"/>
</dbReference>
<feature type="domain" description="GH16" evidence="5">
    <location>
        <begin position="18"/>
        <end position="291"/>
    </location>
</feature>
<keyword evidence="7" id="KW-1185">Reference proteome</keyword>
<name>A0A2V3WFG4_9BACI</name>
<dbReference type="Proteomes" id="UP000247922">
    <property type="component" value="Unassembled WGS sequence"/>
</dbReference>
<evidence type="ECO:0000313" key="6">
    <source>
        <dbReference type="EMBL" id="PXW90955.1"/>
    </source>
</evidence>
<protein>
    <submittedName>
        <fullName evidence="6">Carbohydrate binding protein</fullName>
    </submittedName>
</protein>
<evidence type="ECO:0000313" key="7">
    <source>
        <dbReference type="Proteomes" id="UP000247922"/>
    </source>
</evidence>
<dbReference type="InterPro" id="IPR000757">
    <property type="entry name" value="Beta-glucanase-like"/>
</dbReference>
<dbReference type="InterPro" id="IPR008979">
    <property type="entry name" value="Galactose-bd-like_sf"/>
</dbReference>
<feature type="region of interest" description="Disordered" evidence="3">
    <location>
        <begin position="1139"/>
        <end position="1194"/>
    </location>
</feature>
<evidence type="ECO:0000259" key="5">
    <source>
        <dbReference type="PROSITE" id="PS51762"/>
    </source>
</evidence>
<feature type="transmembrane region" description="Helical" evidence="4">
    <location>
        <begin position="1204"/>
        <end position="1224"/>
    </location>
</feature>
<proteinExistence type="inferred from homology"/>
<reference evidence="6 7" key="1">
    <citation type="submission" date="2018-05" db="EMBL/GenBank/DDBJ databases">
        <title>Genomic Encyclopedia of Type Strains, Phase IV (KMG-IV): sequencing the most valuable type-strain genomes for metagenomic binning, comparative biology and taxonomic classification.</title>
        <authorList>
            <person name="Goeker M."/>
        </authorList>
    </citation>
    <scope>NUCLEOTIDE SEQUENCE [LARGE SCALE GENOMIC DNA]</scope>
    <source>
        <strain evidence="6 7">DSM 22440</strain>
    </source>
</reference>
<accession>A0A2V3WFG4</accession>